<comment type="caution">
    <text evidence="1">The sequence shown here is derived from an EMBL/GenBank/DDBJ whole genome shotgun (WGS) entry which is preliminary data.</text>
</comment>
<sequence>MKKLILLGLILTLVVSCNQEPQRYFSESPEIESIKERVKAYEAQDWDAWKSHFADTAQVFHNKNTGIPYLESMKRHQDMISNFSSYGFSDDKTVLEMVIDKEGKKWVNYWSVWSGKLKANGKELIIPVHLTSQFADGKVVKEYGYYDTASITAAFIEIEAAEMESNSAMGEALN</sequence>
<accession>A0ABW3RA91</accession>
<organism evidence="1 2">
    <name type="scientific">Hwangdonia seohaensis</name>
    <dbReference type="NCBI Taxonomy" id="1240727"/>
    <lineage>
        <taxon>Bacteria</taxon>
        <taxon>Pseudomonadati</taxon>
        <taxon>Bacteroidota</taxon>
        <taxon>Flavobacteriia</taxon>
        <taxon>Flavobacteriales</taxon>
        <taxon>Flavobacteriaceae</taxon>
        <taxon>Hwangdonia</taxon>
    </lineage>
</organism>
<reference evidence="2" key="1">
    <citation type="journal article" date="2019" name="Int. J. Syst. Evol. Microbiol.">
        <title>The Global Catalogue of Microorganisms (GCM) 10K type strain sequencing project: providing services to taxonomists for standard genome sequencing and annotation.</title>
        <authorList>
            <consortium name="The Broad Institute Genomics Platform"/>
            <consortium name="The Broad Institute Genome Sequencing Center for Infectious Disease"/>
            <person name="Wu L."/>
            <person name="Ma J."/>
        </authorList>
    </citation>
    <scope>NUCLEOTIDE SEQUENCE [LARGE SCALE GENOMIC DNA]</scope>
    <source>
        <strain evidence="2">CCUG 63246</strain>
    </source>
</reference>
<protein>
    <submittedName>
        <fullName evidence="1">Nuclear transport factor 2 family protein</fullName>
    </submittedName>
</protein>
<dbReference type="InterPro" id="IPR032710">
    <property type="entry name" value="NTF2-like_dom_sf"/>
</dbReference>
<evidence type="ECO:0000313" key="1">
    <source>
        <dbReference type="EMBL" id="MFD1161961.1"/>
    </source>
</evidence>
<name>A0ABW3RA91_9FLAO</name>
<dbReference type="EMBL" id="JBHTLJ010000002">
    <property type="protein sequence ID" value="MFD1161961.1"/>
    <property type="molecule type" value="Genomic_DNA"/>
</dbReference>
<gene>
    <name evidence="1" type="ORF">ACFQ2E_06010</name>
</gene>
<dbReference type="Proteomes" id="UP001597163">
    <property type="component" value="Unassembled WGS sequence"/>
</dbReference>
<dbReference type="SUPFAM" id="SSF54427">
    <property type="entry name" value="NTF2-like"/>
    <property type="match status" value="1"/>
</dbReference>
<evidence type="ECO:0000313" key="2">
    <source>
        <dbReference type="Proteomes" id="UP001597163"/>
    </source>
</evidence>
<dbReference type="Gene3D" id="3.10.450.50">
    <property type="match status" value="1"/>
</dbReference>
<proteinExistence type="predicted"/>
<keyword evidence="2" id="KW-1185">Reference proteome</keyword>
<dbReference type="RefSeq" id="WP_311937798.1">
    <property type="nucleotide sequence ID" value="NZ_JAVSCK010000002.1"/>
</dbReference>
<dbReference type="PROSITE" id="PS51257">
    <property type="entry name" value="PROKAR_LIPOPROTEIN"/>
    <property type="match status" value="1"/>
</dbReference>